<gene>
    <name evidence="1" type="ORF">SNE40_019885</name>
</gene>
<dbReference type="EMBL" id="JAZGQO010000015">
    <property type="protein sequence ID" value="KAK6168697.1"/>
    <property type="molecule type" value="Genomic_DNA"/>
</dbReference>
<proteinExistence type="predicted"/>
<protein>
    <submittedName>
        <fullName evidence="1">Uncharacterized protein</fullName>
    </submittedName>
</protein>
<evidence type="ECO:0000313" key="2">
    <source>
        <dbReference type="Proteomes" id="UP001347796"/>
    </source>
</evidence>
<organism evidence="1 2">
    <name type="scientific">Patella caerulea</name>
    <name type="common">Rayed Mediterranean limpet</name>
    <dbReference type="NCBI Taxonomy" id="87958"/>
    <lineage>
        <taxon>Eukaryota</taxon>
        <taxon>Metazoa</taxon>
        <taxon>Spiralia</taxon>
        <taxon>Lophotrochozoa</taxon>
        <taxon>Mollusca</taxon>
        <taxon>Gastropoda</taxon>
        <taxon>Patellogastropoda</taxon>
        <taxon>Patelloidea</taxon>
        <taxon>Patellidae</taxon>
        <taxon>Patella</taxon>
    </lineage>
</organism>
<dbReference type="Proteomes" id="UP001347796">
    <property type="component" value="Unassembled WGS sequence"/>
</dbReference>
<evidence type="ECO:0000313" key="1">
    <source>
        <dbReference type="EMBL" id="KAK6168697.1"/>
    </source>
</evidence>
<accession>A0AAN8G2S9</accession>
<comment type="caution">
    <text evidence="1">The sequence shown here is derived from an EMBL/GenBank/DDBJ whole genome shotgun (WGS) entry which is preliminary data.</text>
</comment>
<sequence>MEFHYFRLSSKQQYLEPLFNSFTYLVTAFKCYCIERGVPAASYNPIKEIFNELNLEIFSPKKDLCNRLCRYQAGNISQEDYDLHITRKEAARNEKVKDKERCENDSSYRVVTLDL</sequence>
<name>A0AAN8G2S9_PATCE</name>
<dbReference type="AlphaFoldDB" id="A0AAN8G2S9"/>
<reference evidence="1 2" key="1">
    <citation type="submission" date="2024-01" db="EMBL/GenBank/DDBJ databases">
        <title>The genome of the rayed Mediterranean limpet Patella caerulea (Linnaeus, 1758).</title>
        <authorList>
            <person name="Anh-Thu Weber A."/>
            <person name="Halstead-Nussloch G."/>
        </authorList>
    </citation>
    <scope>NUCLEOTIDE SEQUENCE [LARGE SCALE GENOMIC DNA]</scope>
    <source>
        <strain evidence="1">AATW-2023a</strain>
        <tissue evidence="1">Whole specimen</tissue>
    </source>
</reference>
<keyword evidence="2" id="KW-1185">Reference proteome</keyword>